<gene>
    <name evidence="8" type="ORF">Ciccas_009684</name>
</gene>
<keyword evidence="9" id="KW-1185">Reference proteome</keyword>
<evidence type="ECO:0000256" key="2">
    <source>
        <dbReference type="ARBA" id="ARBA00022737"/>
    </source>
</evidence>
<protein>
    <recommendedName>
        <fullName evidence="7">SRCR domain-containing protein</fullName>
    </recommendedName>
</protein>
<organism evidence="8 9">
    <name type="scientific">Cichlidogyrus casuarinus</name>
    <dbReference type="NCBI Taxonomy" id="1844966"/>
    <lineage>
        <taxon>Eukaryota</taxon>
        <taxon>Metazoa</taxon>
        <taxon>Spiralia</taxon>
        <taxon>Lophotrochozoa</taxon>
        <taxon>Platyhelminthes</taxon>
        <taxon>Monogenea</taxon>
        <taxon>Monopisthocotylea</taxon>
        <taxon>Dactylogyridea</taxon>
        <taxon>Ancyrocephalidae</taxon>
        <taxon>Cichlidogyrus</taxon>
    </lineage>
</organism>
<dbReference type="Pfam" id="PF00530">
    <property type="entry name" value="SRCR"/>
    <property type="match status" value="1"/>
</dbReference>
<sequence length="280" mass="30788">MANELARGSCATGNMLMSELFAVNVMTKSIKFNSLSATAQMQLLLTITISLFIFHSAAVRSGSKPKDGDLRLIDGTDELSGTLQVYRGYGWGYICDDNWNIKSANIACKSLQMDYATRAYKRNFFKSPLTVDYLLDDVQCKGNEKNLTECFHRPWGSHNCRKGEQAGVSCFMAPARTIKPEWNPLELNLSQEILNKFSKQNGVELDPTVKALGQQDGGSDIIPLVVNVGAVSRGAICPDKFRSAEANVACRQLKRGNYGRAVKVGVETETLSSIFPLLIS</sequence>
<dbReference type="InterPro" id="IPR036772">
    <property type="entry name" value="SRCR-like_dom_sf"/>
</dbReference>
<proteinExistence type="predicted"/>
<comment type="caution">
    <text evidence="8">The sequence shown here is derived from an EMBL/GenBank/DDBJ whole genome shotgun (WGS) entry which is preliminary data.</text>
</comment>
<keyword evidence="5" id="KW-0325">Glycoprotein</keyword>
<name>A0ABD2PWD5_9PLAT</name>
<feature type="disulfide bond" evidence="6">
    <location>
        <begin position="140"/>
        <end position="150"/>
    </location>
</feature>
<keyword evidence="2" id="KW-0677">Repeat</keyword>
<accession>A0ABD2PWD5</accession>
<evidence type="ECO:0000313" key="9">
    <source>
        <dbReference type="Proteomes" id="UP001626550"/>
    </source>
</evidence>
<dbReference type="EMBL" id="JBJKFK010002044">
    <property type="protein sequence ID" value="KAL3311735.1"/>
    <property type="molecule type" value="Genomic_DNA"/>
</dbReference>
<dbReference type="SMART" id="SM00202">
    <property type="entry name" value="SR"/>
    <property type="match status" value="1"/>
</dbReference>
<evidence type="ECO:0000256" key="5">
    <source>
        <dbReference type="ARBA" id="ARBA00023180"/>
    </source>
</evidence>
<feature type="domain" description="SRCR" evidence="7">
    <location>
        <begin position="70"/>
        <end position="171"/>
    </location>
</feature>
<reference evidence="8 9" key="1">
    <citation type="submission" date="2024-11" db="EMBL/GenBank/DDBJ databases">
        <title>Adaptive evolution of stress response genes in parasites aligns with host niche diversity.</title>
        <authorList>
            <person name="Hahn C."/>
            <person name="Resl P."/>
        </authorList>
    </citation>
    <scope>NUCLEOTIDE SEQUENCE [LARGE SCALE GENOMIC DNA]</scope>
    <source>
        <strain evidence="8">EGGRZ-B1_66</strain>
        <tissue evidence="8">Body</tissue>
    </source>
</reference>
<evidence type="ECO:0000313" key="8">
    <source>
        <dbReference type="EMBL" id="KAL3311735.1"/>
    </source>
</evidence>
<dbReference type="PROSITE" id="PS50287">
    <property type="entry name" value="SRCR_2"/>
    <property type="match status" value="1"/>
</dbReference>
<keyword evidence="1" id="KW-0732">Signal</keyword>
<dbReference type="AlphaFoldDB" id="A0ABD2PWD5"/>
<evidence type="ECO:0000259" key="7">
    <source>
        <dbReference type="PROSITE" id="PS50287"/>
    </source>
</evidence>
<comment type="caution">
    <text evidence="6">Lacks conserved residue(s) required for the propagation of feature annotation.</text>
</comment>
<evidence type="ECO:0000256" key="4">
    <source>
        <dbReference type="ARBA" id="ARBA00023170"/>
    </source>
</evidence>
<dbReference type="SUPFAM" id="SSF56487">
    <property type="entry name" value="SRCR-like"/>
    <property type="match status" value="1"/>
</dbReference>
<keyword evidence="3 6" id="KW-1015">Disulfide bond</keyword>
<dbReference type="PRINTS" id="PR00258">
    <property type="entry name" value="SPERACTRCPTR"/>
</dbReference>
<dbReference type="InterPro" id="IPR001190">
    <property type="entry name" value="SRCR"/>
</dbReference>
<dbReference type="FunFam" id="3.10.250.10:FF:000007">
    <property type="entry name" value="Soluble scavenger receptor cysteine-rich domain-containing protein SSC5D"/>
    <property type="match status" value="1"/>
</dbReference>
<dbReference type="Gene3D" id="3.10.250.10">
    <property type="entry name" value="SRCR-like domain"/>
    <property type="match status" value="1"/>
</dbReference>
<evidence type="ECO:0000256" key="3">
    <source>
        <dbReference type="ARBA" id="ARBA00023157"/>
    </source>
</evidence>
<keyword evidence="4" id="KW-0675">Receptor</keyword>
<dbReference type="PANTHER" id="PTHR19331:SF487">
    <property type="entry name" value="SOLUBLE SCAVENGER RECEPTOR CYSTEINE-RICH DOMAIN-CONTAINING PROTEIN SSC5D"/>
    <property type="match status" value="1"/>
</dbReference>
<evidence type="ECO:0000256" key="6">
    <source>
        <dbReference type="PROSITE-ProRule" id="PRU00196"/>
    </source>
</evidence>
<dbReference type="PANTHER" id="PTHR19331">
    <property type="entry name" value="SCAVENGER RECEPTOR DOMAIN-CONTAINING"/>
    <property type="match status" value="1"/>
</dbReference>
<dbReference type="Proteomes" id="UP001626550">
    <property type="component" value="Unassembled WGS sequence"/>
</dbReference>
<evidence type="ECO:0000256" key="1">
    <source>
        <dbReference type="ARBA" id="ARBA00022729"/>
    </source>
</evidence>